<sequence length="362" mass="40669">MRGGGFIYREACTPGAPSCRAARDDGARAVQLPRHIFGKLSTSSFQRYKVYANRSSDERVMAPGSRSAGAVFVCFSGKDFGQTGDATGEPRVASHSRSRHLSNAPGLAVNLQPVREKNVSNLRLIFPCFWSVFARIFDLAPEVGFRRSWYRRKACATLFFKVLGSWEAELGFARYGSANRGHQSVFGPLEDIFPIGIPARPGKILAIREFHVVHECVLFPTCPGLWINLLYRPCAEASLASQDMISRTEAVGMFLMPRGGGQFDPAFGLVNGPVKPRSNLRLLKQNVPSCNKTVIVGTKIFGAVVEQENRTSTEISGADKRTEQRFLEQSLDKRTEQRFLEWTREQSRFWTREQSRDFWSRF</sequence>
<dbReference type="EMBL" id="OIVN01006356">
    <property type="protein sequence ID" value="SPD31328.1"/>
    <property type="molecule type" value="Genomic_DNA"/>
</dbReference>
<dbReference type="AlphaFoldDB" id="A0A2N9J3G1"/>
<gene>
    <name evidence="1" type="ORF">FSB_LOCUS59210</name>
</gene>
<organism evidence="1">
    <name type="scientific">Fagus sylvatica</name>
    <name type="common">Beechnut</name>
    <dbReference type="NCBI Taxonomy" id="28930"/>
    <lineage>
        <taxon>Eukaryota</taxon>
        <taxon>Viridiplantae</taxon>
        <taxon>Streptophyta</taxon>
        <taxon>Embryophyta</taxon>
        <taxon>Tracheophyta</taxon>
        <taxon>Spermatophyta</taxon>
        <taxon>Magnoliopsida</taxon>
        <taxon>eudicotyledons</taxon>
        <taxon>Gunneridae</taxon>
        <taxon>Pentapetalae</taxon>
        <taxon>rosids</taxon>
        <taxon>fabids</taxon>
        <taxon>Fagales</taxon>
        <taxon>Fagaceae</taxon>
        <taxon>Fagus</taxon>
    </lineage>
</organism>
<protein>
    <submittedName>
        <fullName evidence="1">Uncharacterized protein</fullName>
    </submittedName>
</protein>
<accession>A0A2N9J3G1</accession>
<name>A0A2N9J3G1_FAGSY</name>
<reference evidence="1" key="1">
    <citation type="submission" date="2018-02" db="EMBL/GenBank/DDBJ databases">
        <authorList>
            <person name="Cohen D.B."/>
            <person name="Kent A.D."/>
        </authorList>
    </citation>
    <scope>NUCLEOTIDE SEQUENCE</scope>
</reference>
<evidence type="ECO:0000313" key="1">
    <source>
        <dbReference type="EMBL" id="SPD31328.1"/>
    </source>
</evidence>
<proteinExistence type="predicted"/>